<organism evidence="9 10">
    <name type="scientific">Geoalkalibacter halelectricus</name>
    <dbReference type="NCBI Taxonomy" id="2847045"/>
    <lineage>
        <taxon>Bacteria</taxon>
        <taxon>Pseudomonadati</taxon>
        <taxon>Thermodesulfobacteriota</taxon>
        <taxon>Desulfuromonadia</taxon>
        <taxon>Desulfuromonadales</taxon>
        <taxon>Geoalkalibacteraceae</taxon>
        <taxon>Geoalkalibacter</taxon>
    </lineage>
</organism>
<dbReference type="RefSeq" id="WP_260748765.1">
    <property type="nucleotide sequence ID" value="NZ_CP092109.1"/>
</dbReference>
<reference evidence="9" key="1">
    <citation type="journal article" date="2022" name="Environ. Microbiol.">
        <title>Geoalkalibacter halelectricus SAP #1 sp. nov. possessing extracellular electron transfer and mineral#reducing capabilities from a haloalkaline environment.</title>
        <authorList>
            <person name="Yadav S."/>
            <person name="Singh R."/>
            <person name="Sundharam S.S."/>
            <person name="Chaudhary S."/>
            <person name="Krishnamurthi S."/>
            <person name="Patil S.A."/>
        </authorList>
    </citation>
    <scope>NUCLEOTIDE SEQUENCE</scope>
    <source>
        <strain evidence="9">SAP-1</strain>
    </source>
</reference>
<dbReference type="InterPro" id="IPR001789">
    <property type="entry name" value="Sig_transdc_resp-reg_receiver"/>
</dbReference>
<dbReference type="Gene3D" id="1.10.287.130">
    <property type="match status" value="1"/>
</dbReference>
<dbReference type="SMART" id="SM00448">
    <property type="entry name" value="REC"/>
    <property type="match status" value="1"/>
</dbReference>
<dbReference type="InterPro" id="IPR005467">
    <property type="entry name" value="His_kinase_dom"/>
</dbReference>
<sequence length="556" mass="61123">MKKNLTVLVVDDSPTQVAVLQDALEDRGYAVRTARNGVEAIGIVYQDPPHLVLSDIVMPELNGYHLCRLLKNDPATAKIPVILLTNLSEQHDRFWGQHAGADLYLEKSSPTDQIAAALEQILTRNPPVHAPAPVTTAAEHPPREVIQARVNTILDRLLYESTISNEILRLTSLAHDVPALAQELLKFLGAICRHDAAGLLLRHSREKQTLALGLNVPMPSGFALRAQEMMLAQAGLESDDGARTQLLIYPENPPLLPEPDGDLHIFHAVPIKDGDTLLALICLFNRTPRRPSEGIVQAMQWVAERFLIVARYLCKLTEIEEVKADFLSMLVHDLRSPLTSIRGFSDVLAQGMLGPLSDEQKSALHNIQGGSDRLLSLIEDILHLSKLEAGKMQIRSGPFQFADLAKATFQDLAALFLEKDLRMDFSACADLPTVMGDTQQLHRVLTNLLTNAAKFSPRGGRISIAAHLHAPGPGTTKALRVEITDEGPGIPKDQQKDLFGRYQQIRCDTPRARKGTGLGLAICKEIVHLHGGDIWVESPVDEKGGSRFCFTIPQPE</sequence>
<dbReference type="PANTHER" id="PTHR43047:SF72">
    <property type="entry name" value="OSMOSENSING HISTIDINE PROTEIN KINASE SLN1"/>
    <property type="match status" value="1"/>
</dbReference>
<evidence type="ECO:0000256" key="2">
    <source>
        <dbReference type="ARBA" id="ARBA00012438"/>
    </source>
</evidence>
<evidence type="ECO:0000256" key="1">
    <source>
        <dbReference type="ARBA" id="ARBA00000085"/>
    </source>
</evidence>
<dbReference type="SMART" id="SM00387">
    <property type="entry name" value="HATPase_c"/>
    <property type="match status" value="1"/>
</dbReference>
<name>A0ABY5ZP35_9BACT</name>
<proteinExistence type="predicted"/>
<dbReference type="EC" id="2.7.13.3" evidence="2"/>
<dbReference type="InterPro" id="IPR003594">
    <property type="entry name" value="HATPase_dom"/>
</dbReference>
<feature type="domain" description="Response regulatory" evidence="8">
    <location>
        <begin position="6"/>
        <end position="122"/>
    </location>
</feature>
<dbReference type="SUPFAM" id="SSF47384">
    <property type="entry name" value="Homodimeric domain of signal transducing histidine kinase"/>
    <property type="match status" value="1"/>
</dbReference>
<dbReference type="SUPFAM" id="SSF55874">
    <property type="entry name" value="ATPase domain of HSP90 chaperone/DNA topoisomerase II/histidine kinase"/>
    <property type="match status" value="1"/>
</dbReference>
<dbReference type="PANTHER" id="PTHR43047">
    <property type="entry name" value="TWO-COMPONENT HISTIDINE PROTEIN KINASE"/>
    <property type="match status" value="1"/>
</dbReference>
<dbReference type="Gene3D" id="3.30.565.10">
    <property type="entry name" value="Histidine kinase-like ATPase, C-terminal domain"/>
    <property type="match status" value="1"/>
</dbReference>
<feature type="modified residue" description="4-aspartylphosphate" evidence="6">
    <location>
        <position position="55"/>
    </location>
</feature>
<dbReference type="Pfam" id="PF00512">
    <property type="entry name" value="HisKA"/>
    <property type="match status" value="1"/>
</dbReference>
<evidence type="ECO:0000259" key="7">
    <source>
        <dbReference type="PROSITE" id="PS50109"/>
    </source>
</evidence>
<keyword evidence="10" id="KW-1185">Reference proteome</keyword>
<feature type="domain" description="Histidine kinase" evidence="7">
    <location>
        <begin position="329"/>
        <end position="556"/>
    </location>
</feature>
<dbReference type="CDD" id="cd00082">
    <property type="entry name" value="HisKA"/>
    <property type="match status" value="1"/>
</dbReference>
<keyword evidence="4" id="KW-0808">Transferase</keyword>
<dbReference type="InterPro" id="IPR036890">
    <property type="entry name" value="HATPase_C_sf"/>
</dbReference>
<evidence type="ECO:0000313" key="9">
    <source>
        <dbReference type="EMBL" id="UWZ80408.1"/>
    </source>
</evidence>
<dbReference type="InterPro" id="IPR003661">
    <property type="entry name" value="HisK_dim/P_dom"/>
</dbReference>
<dbReference type="Proteomes" id="UP001060414">
    <property type="component" value="Chromosome"/>
</dbReference>
<dbReference type="Pfam" id="PF02518">
    <property type="entry name" value="HATPase_c"/>
    <property type="match status" value="1"/>
</dbReference>
<dbReference type="InterPro" id="IPR011006">
    <property type="entry name" value="CheY-like_superfamily"/>
</dbReference>
<dbReference type="PROSITE" id="PS50109">
    <property type="entry name" value="HIS_KIN"/>
    <property type="match status" value="1"/>
</dbReference>
<evidence type="ECO:0000256" key="6">
    <source>
        <dbReference type="PROSITE-ProRule" id="PRU00169"/>
    </source>
</evidence>
<evidence type="ECO:0000256" key="5">
    <source>
        <dbReference type="ARBA" id="ARBA00022777"/>
    </source>
</evidence>
<dbReference type="EMBL" id="CP092109">
    <property type="protein sequence ID" value="UWZ80408.1"/>
    <property type="molecule type" value="Genomic_DNA"/>
</dbReference>
<evidence type="ECO:0000313" key="10">
    <source>
        <dbReference type="Proteomes" id="UP001060414"/>
    </source>
</evidence>
<dbReference type="InterPro" id="IPR036097">
    <property type="entry name" value="HisK_dim/P_sf"/>
</dbReference>
<keyword evidence="5 9" id="KW-0418">Kinase</keyword>
<keyword evidence="3 6" id="KW-0597">Phosphoprotein</keyword>
<dbReference type="GO" id="GO:0016301">
    <property type="term" value="F:kinase activity"/>
    <property type="evidence" value="ECO:0007669"/>
    <property type="project" value="UniProtKB-KW"/>
</dbReference>
<dbReference type="SUPFAM" id="SSF55781">
    <property type="entry name" value="GAF domain-like"/>
    <property type="match status" value="1"/>
</dbReference>
<evidence type="ECO:0000259" key="8">
    <source>
        <dbReference type="PROSITE" id="PS50110"/>
    </source>
</evidence>
<comment type="catalytic activity">
    <reaction evidence="1">
        <text>ATP + protein L-histidine = ADP + protein N-phospho-L-histidine.</text>
        <dbReference type="EC" id="2.7.13.3"/>
    </reaction>
</comment>
<evidence type="ECO:0000256" key="4">
    <source>
        <dbReference type="ARBA" id="ARBA00022679"/>
    </source>
</evidence>
<dbReference type="Pfam" id="PF00072">
    <property type="entry name" value="Response_reg"/>
    <property type="match status" value="1"/>
</dbReference>
<dbReference type="Gene3D" id="3.40.50.2300">
    <property type="match status" value="1"/>
</dbReference>
<dbReference type="SUPFAM" id="SSF52172">
    <property type="entry name" value="CheY-like"/>
    <property type="match status" value="1"/>
</dbReference>
<accession>A0ABY5ZP35</accession>
<evidence type="ECO:0000256" key="3">
    <source>
        <dbReference type="ARBA" id="ARBA00022553"/>
    </source>
</evidence>
<dbReference type="PRINTS" id="PR00344">
    <property type="entry name" value="BCTRLSENSOR"/>
</dbReference>
<gene>
    <name evidence="9" type="ORF">L9S41_03135</name>
</gene>
<dbReference type="SMART" id="SM00388">
    <property type="entry name" value="HisKA"/>
    <property type="match status" value="1"/>
</dbReference>
<dbReference type="PROSITE" id="PS50110">
    <property type="entry name" value="RESPONSE_REGULATORY"/>
    <property type="match status" value="1"/>
</dbReference>
<protein>
    <recommendedName>
        <fullName evidence="2">histidine kinase</fullName>
        <ecNumber evidence="2">2.7.13.3</ecNumber>
    </recommendedName>
</protein>
<dbReference type="InterPro" id="IPR004358">
    <property type="entry name" value="Sig_transdc_His_kin-like_C"/>
</dbReference>